<accession>A0A2K9DS84</accession>
<proteinExistence type="predicted"/>
<feature type="transmembrane region" description="Helical" evidence="1">
    <location>
        <begin position="83"/>
        <end position="102"/>
    </location>
</feature>
<keyword evidence="1" id="KW-0472">Membrane</keyword>
<keyword evidence="1" id="KW-0812">Transmembrane</keyword>
<evidence type="ECO:0000313" key="2">
    <source>
        <dbReference type="EMBL" id="AUG30116.1"/>
    </source>
</evidence>
<evidence type="ECO:0000313" key="3">
    <source>
        <dbReference type="Proteomes" id="UP000233276"/>
    </source>
</evidence>
<gene>
    <name evidence="2" type="ORF">CXR34_12105</name>
</gene>
<dbReference type="AlphaFoldDB" id="A0A2K9DS84"/>
<dbReference type="Proteomes" id="UP000233276">
    <property type="component" value="Chromosome"/>
</dbReference>
<feature type="transmembrane region" description="Helical" evidence="1">
    <location>
        <begin position="122"/>
        <end position="143"/>
    </location>
</feature>
<dbReference type="KEGG" id="mhos:CXR34_12105"/>
<organism evidence="2 3">
    <name type="scientific">Microbacterium hominis</name>
    <dbReference type="NCBI Taxonomy" id="162426"/>
    <lineage>
        <taxon>Bacteria</taxon>
        <taxon>Bacillati</taxon>
        <taxon>Actinomycetota</taxon>
        <taxon>Actinomycetes</taxon>
        <taxon>Micrococcales</taxon>
        <taxon>Microbacteriaceae</taxon>
        <taxon>Microbacterium</taxon>
    </lineage>
</organism>
<reference evidence="2 3" key="1">
    <citation type="submission" date="2017-12" db="EMBL/GenBank/DDBJ databases">
        <title>Isolation and characterization of estrogens degradatiion strain Microbacterium hominis SJTG1.</title>
        <authorList>
            <person name="Xiong W."/>
            <person name="Yin C."/>
            <person name="Zheng D."/>
            <person name="Liang R."/>
        </authorList>
    </citation>
    <scope>NUCLEOTIDE SEQUENCE [LARGE SCALE GENOMIC DNA]</scope>
    <source>
        <strain evidence="2 3">SJTG1</strain>
    </source>
</reference>
<feature type="transmembrane region" description="Helical" evidence="1">
    <location>
        <begin position="48"/>
        <end position="71"/>
    </location>
</feature>
<sequence length="150" mass="16875">MPVPRPSLWLIAVVAFVVFAAIFVLQGVPDQFLVLRNAATFSASQREYLVGQVALVAVFQAFVIGVLHWHLHVLDRRVRGDHVTFLVLFVWGSLVWPVTAFADAYRDYEYWGQGSWRASFDLAFFSVPLSLVALIVMIVRGSLIGRRARA</sequence>
<protein>
    <submittedName>
        <fullName evidence="2">Uncharacterized protein</fullName>
    </submittedName>
</protein>
<feature type="transmembrane region" description="Helical" evidence="1">
    <location>
        <begin position="7"/>
        <end position="28"/>
    </location>
</feature>
<keyword evidence="1" id="KW-1133">Transmembrane helix</keyword>
<dbReference type="EMBL" id="CP025299">
    <property type="protein sequence ID" value="AUG30116.1"/>
    <property type="molecule type" value="Genomic_DNA"/>
</dbReference>
<name>A0A2K9DS84_9MICO</name>
<evidence type="ECO:0000256" key="1">
    <source>
        <dbReference type="SAM" id="Phobius"/>
    </source>
</evidence>